<comment type="similarity">
    <text evidence="7">Belongs to the type 2 lipid phosphate phosphatase family.</text>
</comment>
<dbReference type="SUPFAM" id="SSF48317">
    <property type="entry name" value="Acid phosphatase/Vanadium-dependent haloperoxidase"/>
    <property type="match status" value="1"/>
</dbReference>
<sequence length="527" mass="59028">MAKEHLDAGLRSLDHYKIRLPRWRYYVREKLLPIVRWETPYVAYLQDTLRSPFLDSYFAMTANLGTHTFFMIMLPILFWCGYTSLGRGMVYILAAGVYWSGFVKDMLCLPRPLSPPLQRITMSGSVALEYGFPSTHSANAVSVAIYSVYLLRTSSSAGTPFNTCLQAISYFYFFSIALGRLYCGMHGFFDVFCGTALGAVIAILQCEFSDAFDAYMFQDDVKRLVIFVLIILVLTRLHPEPADNCPCYDDSVAFNGVVGGVTIGCWHYATQTSFSWSEPSPATVPFSLEKMGWLVAVARIVLGVVIVFAWRAVMKPTLLKILPPLFRTIEHYGLTLPRRYFTPASQYKTVPSQRNDDNVIPSARDIPGLLRRRRAISVGPQSEADAYEAMAYREKQRRDSIHHQATLSPVAASPPSSPDRADGKGNRKRASSLEQFRQQMGMGADGLMKPAAEEEEEISNKATKASNDNDDREALQTNLDFANVVKPRVRYDVEVVTKLIVYCGIGWLAVEINPIVFEMVGLGLGVR</sequence>
<dbReference type="GO" id="GO:0042392">
    <property type="term" value="F:sphingosine-1-phosphate phosphatase activity"/>
    <property type="evidence" value="ECO:0007669"/>
    <property type="project" value="TreeGrafter"/>
</dbReference>
<dbReference type="STRING" id="1664694.A0A0N1NVA4"/>
<feature type="region of interest" description="Disordered" evidence="8">
    <location>
        <begin position="449"/>
        <end position="471"/>
    </location>
</feature>
<dbReference type="PANTHER" id="PTHR14969:SF28">
    <property type="entry name" value="DIHYDROSPHINGOSINE 1-PHOSPHATE PHOSPHATASE LCB3-RELATED"/>
    <property type="match status" value="1"/>
</dbReference>
<dbReference type="InterPro" id="IPR000326">
    <property type="entry name" value="PAP2/HPO"/>
</dbReference>
<evidence type="ECO:0000256" key="2">
    <source>
        <dbReference type="ARBA" id="ARBA00022692"/>
    </source>
</evidence>
<accession>A0A0N1NVA4</accession>
<evidence type="ECO:0000256" key="6">
    <source>
        <dbReference type="ARBA" id="ARBA00023136"/>
    </source>
</evidence>
<feature type="transmembrane region" description="Helical" evidence="9">
    <location>
        <begin position="90"/>
        <end position="110"/>
    </location>
</feature>
<evidence type="ECO:0000256" key="9">
    <source>
        <dbReference type="SAM" id="Phobius"/>
    </source>
</evidence>
<dbReference type="Gene3D" id="1.20.144.10">
    <property type="entry name" value="Phosphatidic acid phosphatase type 2/haloperoxidase"/>
    <property type="match status" value="1"/>
</dbReference>
<dbReference type="Pfam" id="PF01569">
    <property type="entry name" value="PAP2"/>
    <property type="match status" value="1"/>
</dbReference>
<dbReference type="GO" id="GO:0005789">
    <property type="term" value="C:endoplasmic reticulum membrane"/>
    <property type="evidence" value="ECO:0007669"/>
    <property type="project" value="UniProtKB-SubCell"/>
</dbReference>
<gene>
    <name evidence="11" type="ORF">AB675_3876</name>
</gene>
<keyword evidence="6 9" id="KW-0472">Membrane</keyword>
<dbReference type="EMBL" id="LFJN01000061">
    <property type="protein sequence ID" value="KPI34423.1"/>
    <property type="molecule type" value="Genomic_DNA"/>
</dbReference>
<keyword evidence="2 9" id="KW-0812">Transmembrane</keyword>
<keyword evidence="5 9" id="KW-1133">Transmembrane helix</keyword>
<comment type="subcellular location">
    <subcellularLocation>
        <location evidence="1">Endoplasmic reticulum membrane</location>
        <topology evidence="1">Multi-pass membrane protein</topology>
    </subcellularLocation>
</comment>
<feature type="transmembrane region" description="Helical" evidence="9">
    <location>
        <begin position="163"/>
        <end position="182"/>
    </location>
</feature>
<organism evidence="11 12">
    <name type="scientific">Cyphellophora attinorum</name>
    <dbReference type="NCBI Taxonomy" id="1664694"/>
    <lineage>
        <taxon>Eukaryota</taxon>
        <taxon>Fungi</taxon>
        <taxon>Dikarya</taxon>
        <taxon>Ascomycota</taxon>
        <taxon>Pezizomycotina</taxon>
        <taxon>Eurotiomycetes</taxon>
        <taxon>Chaetothyriomycetidae</taxon>
        <taxon>Chaetothyriales</taxon>
        <taxon>Cyphellophoraceae</taxon>
        <taxon>Cyphellophora</taxon>
    </lineage>
</organism>
<protein>
    <submittedName>
        <fullName evidence="11">Dihydrosphingosine 1-phosphate phosphatase</fullName>
    </submittedName>
</protein>
<feature type="transmembrane region" description="Helical" evidence="9">
    <location>
        <begin position="57"/>
        <end position="78"/>
    </location>
</feature>
<dbReference type="AlphaFoldDB" id="A0A0N1NVA4"/>
<evidence type="ECO:0000256" key="1">
    <source>
        <dbReference type="ARBA" id="ARBA00004477"/>
    </source>
</evidence>
<evidence type="ECO:0000256" key="8">
    <source>
        <dbReference type="SAM" id="MobiDB-lite"/>
    </source>
</evidence>
<dbReference type="Proteomes" id="UP000038010">
    <property type="component" value="Unassembled WGS sequence"/>
</dbReference>
<name>A0A0N1NVA4_9EURO</name>
<dbReference type="PANTHER" id="PTHR14969">
    <property type="entry name" value="SPHINGOSINE-1-PHOSPHATE PHOSPHOHYDROLASE"/>
    <property type="match status" value="1"/>
</dbReference>
<feature type="region of interest" description="Disordered" evidence="8">
    <location>
        <begin position="398"/>
        <end position="431"/>
    </location>
</feature>
<evidence type="ECO:0000256" key="5">
    <source>
        <dbReference type="ARBA" id="ARBA00022989"/>
    </source>
</evidence>
<evidence type="ECO:0000313" key="12">
    <source>
        <dbReference type="Proteomes" id="UP000038010"/>
    </source>
</evidence>
<dbReference type="GeneID" id="28735846"/>
<feature type="domain" description="Phosphatidic acid phosphatase type 2/haloperoxidase" evidence="10">
    <location>
        <begin position="87"/>
        <end position="206"/>
    </location>
</feature>
<keyword evidence="3" id="KW-0378">Hydrolase</keyword>
<feature type="transmembrane region" description="Helical" evidence="9">
    <location>
        <begin position="188"/>
        <end position="209"/>
    </location>
</feature>
<dbReference type="OrthoDB" id="301434at2759"/>
<feature type="transmembrane region" description="Helical" evidence="9">
    <location>
        <begin position="221"/>
        <end position="238"/>
    </location>
</feature>
<evidence type="ECO:0000256" key="3">
    <source>
        <dbReference type="ARBA" id="ARBA00022801"/>
    </source>
</evidence>
<evidence type="ECO:0000259" key="10">
    <source>
        <dbReference type="SMART" id="SM00014"/>
    </source>
</evidence>
<evidence type="ECO:0000313" key="11">
    <source>
        <dbReference type="EMBL" id="KPI34423.1"/>
    </source>
</evidence>
<dbReference type="CDD" id="cd03388">
    <property type="entry name" value="PAP2_SPPase1"/>
    <property type="match status" value="1"/>
</dbReference>
<comment type="caution">
    <text evidence="11">The sequence shown here is derived from an EMBL/GenBank/DDBJ whole genome shotgun (WGS) entry which is preliminary data.</text>
</comment>
<dbReference type="VEuPathDB" id="FungiDB:AB675_3876"/>
<dbReference type="RefSeq" id="XP_017994386.1">
    <property type="nucleotide sequence ID" value="XM_018143966.1"/>
</dbReference>
<dbReference type="SMART" id="SM00014">
    <property type="entry name" value="acidPPc"/>
    <property type="match status" value="1"/>
</dbReference>
<evidence type="ECO:0000256" key="4">
    <source>
        <dbReference type="ARBA" id="ARBA00022824"/>
    </source>
</evidence>
<feature type="transmembrane region" description="Helical" evidence="9">
    <location>
        <begin position="291"/>
        <end position="310"/>
    </location>
</feature>
<keyword evidence="12" id="KW-1185">Reference proteome</keyword>
<keyword evidence="4" id="KW-0256">Endoplasmic reticulum</keyword>
<proteinExistence type="inferred from homology"/>
<evidence type="ECO:0000256" key="7">
    <source>
        <dbReference type="ARBA" id="ARBA00038324"/>
    </source>
</evidence>
<dbReference type="InterPro" id="IPR036938">
    <property type="entry name" value="PAP2/HPO_sf"/>
</dbReference>
<reference evidence="11 12" key="1">
    <citation type="submission" date="2015-06" db="EMBL/GenBank/DDBJ databases">
        <title>Draft genome of the ant-associated black yeast Phialophora attae CBS 131958.</title>
        <authorList>
            <person name="Moreno L.F."/>
            <person name="Stielow B.J."/>
            <person name="de Hoog S."/>
            <person name="Vicente V.A."/>
            <person name="Weiss V.A."/>
            <person name="de Vries M."/>
            <person name="Cruz L.M."/>
            <person name="Souza E.M."/>
        </authorList>
    </citation>
    <scope>NUCLEOTIDE SEQUENCE [LARGE SCALE GENOMIC DNA]</scope>
    <source>
        <strain evidence="11 12">CBS 131958</strain>
    </source>
</reference>